<accession>A0ABS6UBP3</accession>
<organism evidence="2 3">
    <name type="scientific">Pseudonocardia oceani</name>
    <dbReference type="NCBI Taxonomy" id="2792013"/>
    <lineage>
        <taxon>Bacteria</taxon>
        <taxon>Bacillati</taxon>
        <taxon>Actinomycetota</taxon>
        <taxon>Actinomycetes</taxon>
        <taxon>Pseudonocardiales</taxon>
        <taxon>Pseudonocardiaceae</taxon>
        <taxon>Pseudonocardia</taxon>
    </lineage>
</organism>
<dbReference type="PANTHER" id="PTHR43283:SF3">
    <property type="entry name" value="BETA-LACTAMASE FAMILY PROTEIN (AFU_ORTHOLOGUE AFUA_5G07500)"/>
    <property type="match status" value="1"/>
</dbReference>
<feature type="domain" description="Beta-lactamase-related" evidence="1">
    <location>
        <begin position="20"/>
        <end position="356"/>
    </location>
</feature>
<dbReference type="EMBL" id="JADQDF010000001">
    <property type="protein sequence ID" value="MBW0129640.1"/>
    <property type="molecule type" value="Genomic_DNA"/>
</dbReference>
<gene>
    <name evidence="2" type="ORF">I4I82_18430</name>
</gene>
<evidence type="ECO:0000259" key="1">
    <source>
        <dbReference type="Pfam" id="PF00144"/>
    </source>
</evidence>
<proteinExistence type="predicted"/>
<dbReference type="PANTHER" id="PTHR43283">
    <property type="entry name" value="BETA-LACTAMASE-RELATED"/>
    <property type="match status" value="1"/>
</dbReference>
<reference evidence="2 3" key="1">
    <citation type="submission" date="2020-11" db="EMBL/GenBank/DDBJ databases">
        <title>Pseudonocardia abyssalis sp. nov. and Pseudonocardia oceani sp. nov., description and phylogenomic analysis of two novel actinomycetes isolated from the deep Southern Ocean.</title>
        <authorList>
            <person name="Parra J."/>
        </authorList>
    </citation>
    <scope>NUCLEOTIDE SEQUENCE [LARGE SCALE GENOMIC DNA]</scope>
    <source>
        <strain evidence="3">KRD185</strain>
    </source>
</reference>
<dbReference type="Pfam" id="PF00144">
    <property type="entry name" value="Beta-lactamase"/>
    <property type="match status" value="1"/>
</dbReference>
<dbReference type="Proteomes" id="UP000694300">
    <property type="component" value="Unassembled WGS sequence"/>
</dbReference>
<evidence type="ECO:0000313" key="2">
    <source>
        <dbReference type="EMBL" id="MBW0129640.1"/>
    </source>
</evidence>
<comment type="caution">
    <text evidence="2">The sequence shown here is derived from an EMBL/GenBank/DDBJ whole genome shotgun (WGS) entry which is preliminary data.</text>
</comment>
<protein>
    <submittedName>
        <fullName evidence="2">Beta-lactamase family protein</fullName>
    </submittedName>
</protein>
<dbReference type="InterPro" id="IPR001466">
    <property type="entry name" value="Beta-lactam-related"/>
</dbReference>
<sequence length="387" mass="40637">MSSGPTAGPSPVTTSPLSALAPHVDSGEIPALVALVARGHEIHVEIRGRIAPGGPPLERDAVFRISSMTKPAVAAAALLLVGDGLLDPDGSVEPLLPELADRRVLRSLDADLDDTVPAHRAITVRDLLTFRMGFGLILGPPGGHPVQRALDALVLGQGRPGAEAPPEPDEWLRRFATLPLLHQPGERWAYGTSADVLGVLLARASGTSLPDLLHERVFAPLGMRDTGFHVPSSSLDRFVTMHLPGGEVSDDPATGAWSRPPTFPQGAGGLVSTVDDWFAFSEALRTGGLLPPGAVAEMTRDHLSPGQADGNFLSEGYGWGYGLAVRDDGRYGWDGGLGTSWATHPGTGVTGILLTQVEWTQGPPAVWSDFWGIVEGTCRSAGSPFVQ</sequence>
<name>A0ABS6UBP3_9PSEU</name>
<keyword evidence="3" id="KW-1185">Reference proteome</keyword>
<evidence type="ECO:0000313" key="3">
    <source>
        <dbReference type="Proteomes" id="UP000694300"/>
    </source>
</evidence>
<dbReference type="InterPro" id="IPR050789">
    <property type="entry name" value="Diverse_Enzym_Activities"/>
</dbReference>